<evidence type="ECO:0000256" key="5">
    <source>
        <dbReference type="SAM" id="SignalP"/>
    </source>
</evidence>
<dbReference type="GO" id="GO:0008194">
    <property type="term" value="F:UDP-glycosyltransferase activity"/>
    <property type="evidence" value="ECO:0007669"/>
    <property type="project" value="InterPro"/>
</dbReference>
<evidence type="ECO:0000313" key="7">
    <source>
        <dbReference type="Proteomes" id="UP000324832"/>
    </source>
</evidence>
<evidence type="ECO:0000256" key="3">
    <source>
        <dbReference type="ARBA" id="ARBA00022679"/>
    </source>
</evidence>
<evidence type="ECO:0000256" key="4">
    <source>
        <dbReference type="SAM" id="Phobius"/>
    </source>
</evidence>
<name>A0A5E4QYZ3_9NEOP</name>
<keyword evidence="4" id="KW-1133">Transmembrane helix</keyword>
<dbReference type="SUPFAM" id="SSF53756">
    <property type="entry name" value="UDP-Glycosyltransferase/glycogen phosphorylase"/>
    <property type="match status" value="2"/>
</dbReference>
<dbReference type="PANTHER" id="PTHR48043:SF114">
    <property type="entry name" value="IP04436P-RELATED"/>
    <property type="match status" value="1"/>
</dbReference>
<evidence type="ECO:0000256" key="1">
    <source>
        <dbReference type="ARBA" id="ARBA00009995"/>
    </source>
</evidence>
<dbReference type="PROSITE" id="PS00375">
    <property type="entry name" value="UDPGT"/>
    <property type="match status" value="1"/>
</dbReference>
<protein>
    <submittedName>
        <fullName evidence="6">Uncharacterized protein</fullName>
    </submittedName>
</protein>
<reference evidence="6 7" key="1">
    <citation type="submission" date="2017-07" db="EMBL/GenBank/DDBJ databases">
        <authorList>
            <person name="Talla V."/>
            <person name="Backstrom N."/>
        </authorList>
    </citation>
    <scope>NUCLEOTIDE SEQUENCE [LARGE SCALE GENOMIC DNA]</scope>
</reference>
<accession>A0A5E4QYZ3</accession>
<evidence type="ECO:0000256" key="2">
    <source>
        <dbReference type="ARBA" id="ARBA00022676"/>
    </source>
</evidence>
<comment type="similarity">
    <text evidence="1">Belongs to the UDP-glycosyltransferase family.</text>
</comment>
<keyword evidence="5" id="KW-0732">Signal</keyword>
<sequence length="915" mass="104458">MNVRVYLVICSVILNCFLINQVNCYNILGVFPFMGKSHFYVYDVYLKELARRGHNLTVISYFPQKQPLENYHDIDLGKGKSLFELNHPVSVSYAQALLSFAILQPIVGSYTCRQILDDEEVQDMILTQRKFDLVVAEQFNTDCPLAIAHLLDAPVVGITSYMLLPWHYPRYGVPYNPSYILYDVYHGGTKPTFLQRIVRSFSYQFINFLQKHICKHEDSVISHYYDNVPSVEELGRQVKFLLLYQNLVLAGSQILPPNVVEVGGYHIAQPKQLPADLQNFIDESKNGVIYISFGTILQGSSIKKEYFRAILDVVSELPQRVVWKWDKKLPQNIINIYSSKWLPQNDILSHPNVVAFFSHCGMLGTTEAIHHGVPVLGMPVIGDQFTNAAAIEEQGLGVQISYNSISKELLLEKFKIQVFAIAFRHCITLNIVAILPFHGRSHFIVQRVYLNELLRRGHNLTVISHFPEKSPPSNYYDVSLAENSTVFENSLLYRQSYVKFPLVSFNMLKYGRESCEVLLSNQNVQQLIRQKPKYDLAIVDQFNTDCGLGLAYKFNAPIVGISANGIMPWLYERFGVPYHPAYVPFQFVGGGRHPTVLQRFERSILNTYTKFIFYFSQKLEQLKVAKYLGDVPPLEEIAKDIKLLLVYNNFVLTGSDIYPSNIISVSGYHVPEAKEVTGDLKSFIEGATHGVIYISFGSLVKTSSLPDNIVTAIIHAISAMPQRFIWKWHNKSQVLDKNKVFIADWLPQIDILAFFSHGGLNGAVEALHYSVPILAFPILGDQPSNAASIEESGLGVQIQGHEITNETLVAALKKILDPQFRENVTRLSRAWHDRPISALNTAIYWTEFVARHPHLNYRNRVVDIPFYQYWCLDILCIYIAIILTFVCLLKIALKMYRIKHIVQDKKHTMKRSKQE</sequence>
<dbReference type="Pfam" id="PF00201">
    <property type="entry name" value="UDPGT"/>
    <property type="match status" value="2"/>
</dbReference>
<keyword evidence="4" id="KW-0472">Membrane</keyword>
<keyword evidence="3" id="KW-0808">Transferase</keyword>
<organism evidence="6 7">
    <name type="scientific">Leptidea sinapis</name>
    <dbReference type="NCBI Taxonomy" id="189913"/>
    <lineage>
        <taxon>Eukaryota</taxon>
        <taxon>Metazoa</taxon>
        <taxon>Ecdysozoa</taxon>
        <taxon>Arthropoda</taxon>
        <taxon>Hexapoda</taxon>
        <taxon>Insecta</taxon>
        <taxon>Pterygota</taxon>
        <taxon>Neoptera</taxon>
        <taxon>Endopterygota</taxon>
        <taxon>Lepidoptera</taxon>
        <taxon>Glossata</taxon>
        <taxon>Ditrysia</taxon>
        <taxon>Papilionoidea</taxon>
        <taxon>Pieridae</taxon>
        <taxon>Dismorphiinae</taxon>
        <taxon>Leptidea</taxon>
    </lineage>
</organism>
<dbReference type="CDD" id="cd03784">
    <property type="entry name" value="GT1_Gtf-like"/>
    <property type="match status" value="2"/>
</dbReference>
<dbReference type="AlphaFoldDB" id="A0A5E4QYZ3"/>
<dbReference type="PANTHER" id="PTHR48043">
    <property type="entry name" value="EG:EG0003.4 PROTEIN-RELATED"/>
    <property type="match status" value="1"/>
</dbReference>
<feature type="signal peptide" evidence="5">
    <location>
        <begin position="1"/>
        <end position="24"/>
    </location>
</feature>
<keyword evidence="2" id="KW-0328">Glycosyltransferase</keyword>
<evidence type="ECO:0000313" key="6">
    <source>
        <dbReference type="EMBL" id="VVD02865.1"/>
    </source>
</evidence>
<proteinExistence type="inferred from homology"/>
<dbReference type="InterPro" id="IPR035595">
    <property type="entry name" value="UDP_glycos_trans_CS"/>
</dbReference>
<keyword evidence="4" id="KW-0812">Transmembrane</keyword>
<dbReference type="FunFam" id="3.40.50.2000:FF:000050">
    <property type="entry name" value="UDP-glucuronosyltransferase"/>
    <property type="match status" value="2"/>
</dbReference>
<dbReference type="InterPro" id="IPR050271">
    <property type="entry name" value="UDP-glycosyltransferase"/>
</dbReference>
<feature type="transmembrane region" description="Helical" evidence="4">
    <location>
        <begin position="867"/>
        <end position="889"/>
    </location>
</feature>
<feature type="chain" id="PRO_5022995909" evidence="5">
    <location>
        <begin position="25"/>
        <end position="915"/>
    </location>
</feature>
<dbReference type="InterPro" id="IPR002213">
    <property type="entry name" value="UDP_glucos_trans"/>
</dbReference>
<gene>
    <name evidence="6" type="ORF">LSINAPIS_LOCUS12981</name>
</gene>
<keyword evidence="7" id="KW-1185">Reference proteome</keyword>
<dbReference type="EMBL" id="FZQP02006410">
    <property type="protein sequence ID" value="VVD02865.1"/>
    <property type="molecule type" value="Genomic_DNA"/>
</dbReference>
<dbReference type="Gene3D" id="3.40.50.2000">
    <property type="entry name" value="Glycogen Phosphorylase B"/>
    <property type="match status" value="2"/>
</dbReference>
<dbReference type="Proteomes" id="UP000324832">
    <property type="component" value="Unassembled WGS sequence"/>
</dbReference>